<keyword evidence="1" id="KW-1133">Transmembrane helix</keyword>
<dbReference type="HOGENOM" id="CLU_1285033_0_0_1"/>
<evidence type="ECO:0000256" key="1">
    <source>
        <dbReference type="SAM" id="Phobius"/>
    </source>
</evidence>
<sequence>MRVDLVLRADLLSLKVSSTAFLDSFLLAPTVSSPSASFEVFLFFFADLFSFFDFFVLIDVSSVAPFLGTEPLSSISSPSASFEVFLFFFAALFWFFDFFVLLNVSSVAPILGTEPSSSIISFFPASGKTFFLRDELSPRLGFFSMSITSSPPLLSILFLLVCGIATETSSIPSKVTNSGRCLLPLEQLNALSCALAVVSSRRSAPASGFIPRAKM</sequence>
<dbReference type="EnsemblPlants" id="OGLUM11G10600.1">
    <property type="protein sequence ID" value="OGLUM11G10600.1"/>
    <property type="gene ID" value="OGLUM11G10600"/>
</dbReference>
<evidence type="ECO:0000313" key="2">
    <source>
        <dbReference type="EnsemblPlants" id="OGLUM11G10600.1"/>
    </source>
</evidence>
<feature type="transmembrane region" description="Helical" evidence="1">
    <location>
        <begin position="80"/>
        <end position="102"/>
    </location>
</feature>
<dbReference type="Proteomes" id="UP000026961">
    <property type="component" value="Chromosome 11"/>
</dbReference>
<proteinExistence type="predicted"/>
<feature type="transmembrane region" description="Helical" evidence="1">
    <location>
        <begin position="40"/>
        <end position="68"/>
    </location>
</feature>
<keyword evidence="1" id="KW-0472">Membrane</keyword>
<reference evidence="2" key="1">
    <citation type="submission" date="2015-04" db="UniProtKB">
        <authorList>
            <consortium name="EnsemblPlants"/>
        </authorList>
    </citation>
    <scope>IDENTIFICATION</scope>
</reference>
<accession>A0A0E0BI91</accession>
<organism evidence="2">
    <name type="scientific">Oryza glumipatula</name>
    <dbReference type="NCBI Taxonomy" id="40148"/>
    <lineage>
        <taxon>Eukaryota</taxon>
        <taxon>Viridiplantae</taxon>
        <taxon>Streptophyta</taxon>
        <taxon>Embryophyta</taxon>
        <taxon>Tracheophyta</taxon>
        <taxon>Spermatophyta</taxon>
        <taxon>Magnoliopsida</taxon>
        <taxon>Liliopsida</taxon>
        <taxon>Poales</taxon>
        <taxon>Poaceae</taxon>
        <taxon>BOP clade</taxon>
        <taxon>Oryzoideae</taxon>
        <taxon>Oryzeae</taxon>
        <taxon>Oryzinae</taxon>
        <taxon>Oryza</taxon>
    </lineage>
</organism>
<evidence type="ECO:0000313" key="3">
    <source>
        <dbReference type="Proteomes" id="UP000026961"/>
    </source>
</evidence>
<name>A0A0E0BI91_9ORYZ</name>
<protein>
    <submittedName>
        <fullName evidence="2">Uncharacterized protein</fullName>
    </submittedName>
</protein>
<dbReference type="AlphaFoldDB" id="A0A0E0BI91"/>
<keyword evidence="3" id="KW-1185">Reference proteome</keyword>
<dbReference type="Gramene" id="OGLUM11G10600.1">
    <property type="protein sequence ID" value="OGLUM11G10600.1"/>
    <property type="gene ID" value="OGLUM11G10600"/>
</dbReference>
<keyword evidence="1" id="KW-0812">Transmembrane</keyword>
<reference evidence="2" key="2">
    <citation type="submission" date="2018-05" db="EMBL/GenBank/DDBJ databases">
        <title>OgluRS3 (Oryza glumaepatula Reference Sequence Version 3).</title>
        <authorList>
            <person name="Zhang J."/>
            <person name="Kudrna D."/>
            <person name="Lee S."/>
            <person name="Talag J."/>
            <person name="Welchert J."/>
            <person name="Wing R.A."/>
        </authorList>
    </citation>
    <scope>NUCLEOTIDE SEQUENCE [LARGE SCALE GENOMIC DNA]</scope>
</reference>